<proteinExistence type="predicted"/>
<sequence length="1181" mass="133883">MEDNKKKGNMRRLQAISDKVPEAEKIKLDTVIDRFRNNFGIRDLTFPNTLSSHERAYIHSKAGQFGINSQSFGAGETRKLTLSKSMKNNKVIKTLELDMMSITLIHMLEPSSFGYDLPPVEVFQNISNTLDDSTRRNYHRSTERSGFTNRLFTAPPPKIPKRRLHYQFEHSRRELPIWNFQGKILQAIRQHNVIFIKGDTGCGKTTQVPQFILDDAMARREKVRIVCTVPRRIAAVTISDRVATERGERVGKTVGFQIRLESKISPCETILTYCTSGILLRSLTSFEYSVLRTTTHIIIDEVHERDRQTEFLLACLRDVGKQFPNLKIILMGADMNTNLLVSYFGGETQCPLIQVHGRLYPVKLHYLEDVLTLLQKENDKKRQREQQRPISSRNRNSIVDNLVNTLKYPTTRREANDFGSGSAVSLGNTNFFDNPPTNEFMPFNAEENEVDLEAIKNELDSKIMKVWIGGDKDNLSVENFLNLVDNSQVLSIDYRHSITNTTMLMAYSVQGRLDCVEKLLSRGADPKLSMILEDGRSYTAKDWASDHGQMEVVQIITQYEFTLAIIATTNSIELEPSVQERLDRYQISHSDERVDLQLIVDLLYYINQNSAPKDAVLIFLPGYEEIVTLKQMIFTDHNLGNFSHDFVVFLLHSNIQTGDQRAVFEPPKPGKRKIVLSTNIAETSLTIGDIIYVIDSGKGKEKTFDAMTGVTQLRSQWISKASANQRAGRAGRCQPGLCIRLYSSTRYQSMNDYPEAEIVRSSLQEMCIYTRSFIRTSLKIQDFFTRLPEPPAPIAVKKSIESLIAMGALDENEQLTKLGFSLLDFPIEPYLGKALMYAVALKCIDPILTIITIMSHREPFQLPLNPDEKKKAIGSKFEFSAGSLSDHMSSLKAFQDWEKSTLFNDNVQRSFCRDRYLSAACFEMIYGIRSQLLGQLRAAGFVQNCGANDLKDLNTNSENWPLVKGILTGILYPNICYMDKRNKTLFNEYDTKIRYHNASVLGTTRKDAIANLPGDWVIYDEISQQDFSKSIRTCTLVGDVPLVLFGGNFSTQPVATDDEQYDDGDLLEAGASNRVIMKRFDLNNWITFCGTENVVTAILYLKKRLNELVIKRLQFPSLAYTVEEESVVRIVAEILSAEDQKLGFQQISGIGQWPKLVSGNLMSTPSSGYEQSSTLYVGNTP</sequence>
<gene>
    <name evidence="6" type="ORF">Fcan01_01991</name>
</gene>
<comment type="caution">
    <text evidence="6">The sequence shown here is derived from an EMBL/GenBank/DDBJ whole genome shotgun (WGS) entry which is preliminary data.</text>
</comment>
<dbReference type="Gene3D" id="3.40.50.300">
    <property type="entry name" value="P-loop containing nucleotide triphosphate hydrolases"/>
    <property type="match status" value="2"/>
</dbReference>
<keyword evidence="7" id="KW-1185">Reference proteome</keyword>
<feature type="domain" description="R3H" evidence="3">
    <location>
        <begin position="22"/>
        <end position="86"/>
    </location>
</feature>
<dbReference type="PROSITE" id="PS51061">
    <property type="entry name" value="R3H"/>
    <property type="match status" value="1"/>
</dbReference>
<dbReference type="InterPro" id="IPR001374">
    <property type="entry name" value="R3H_dom"/>
</dbReference>
<dbReference type="Gene3D" id="3.30.1370.50">
    <property type="entry name" value="R3H-like domain"/>
    <property type="match status" value="1"/>
</dbReference>
<evidence type="ECO:0000256" key="2">
    <source>
        <dbReference type="ARBA" id="ARBA00022840"/>
    </source>
</evidence>
<dbReference type="SMART" id="SM00393">
    <property type="entry name" value="R3H"/>
    <property type="match status" value="1"/>
</dbReference>
<dbReference type="SMART" id="SM00847">
    <property type="entry name" value="HA2"/>
    <property type="match status" value="1"/>
</dbReference>
<dbReference type="InterPro" id="IPR036867">
    <property type="entry name" value="R3H_dom_sf"/>
</dbReference>
<dbReference type="Proteomes" id="UP000198287">
    <property type="component" value="Unassembled WGS sequence"/>
</dbReference>
<protein>
    <submittedName>
        <fullName evidence="6">Putative ATP-dependent RNA helicase YTHDC2</fullName>
    </submittedName>
</protein>
<keyword evidence="1" id="KW-0547">Nucleotide-binding</keyword>
<keyword evidence="6" id="KW-0378">Hydrolase</keyword>
<dbReference type="GO" id="GO:0003723">
    <property type="term" value="F:RNA binding"/>
    <property type="evidence" value="ECO:0007669"/>
    <property type="project" value="TreeGrafter"/>
</dbReference>
<evidence type="ECO:0000313" key="6">
    <source>
        <dbReference type="EMBL" id="OXA62852.1"/>
    </source>
</evidence>
<dbReference type="Pfam" id="PF00271">
    <property type="entry name" value="Helicase_C"/>
    <property type="match status" value="1"/>
</dbReference>
<keyword evidence="2" id="KW-0067">ATP-binding</keyword>
<evidence type="ECO:0000256" key="1">
    <source>
        <dbReference type="ARBA" id="ARBA00022741"/>
    </source>
</evidence>
<evidence type="ECO:0000259" key="3">
    <source>
        <dbReference type="PROSITE" id="PS51061"/>
    </source>
</evidence>
<dbReference type="PROSITE" id="PS51194">
    <property type="entry name" value="HELICASE_CTER"/>
    <property type="match status" value="1"/>
</dbReference>
<dbReference type="SUPFAM" id="SSF52540">
    <property type="entry name" value="P-loop containing nucleoside triphosphate hydrolases"/>
    <property type="match status" value="2"/>
</dbReference>
<feature type="domain" description="Helicase ATP-binding" evidence="4">
    <location>
        <begin position="185"/>
        <end position="353"/>
    </location>
</feature>
<dbReference type="Pfam" id="PF01424">
    <property type="entry name" value="R3H"/>
    <property type="match status" value="1"/>
</dbReference>
<evidence type="ECO:0000259" key="5">
    <source>
        <dbReference type="PROSITE" id="PS51194"/>
    </source>
</evidence>
<dbReference type="InterPro" id="IPR007502">
    <property type="entry name" value="Helicase-assoc_dom"/>
</dbReference>
<dbReference type="Gene3D" id="1.25.40.20">
    <property type="entry name" value="Ankyrin repeat-containing domain"/>
    <property type="match status" value="1"/>
</dbReference>
<evidence type="ECO:0000259" key="4">
    <source>
        <dbReference type="PROSITE" id="PS51192"/>
    </source>
</evidence>
<dbReference type="PANTHER" id="PTHR18934:SF213">
    <property type="entry name" value="3'-5' RNA HELICASE YTHDC2"/>
    <property type="match status" value="1"/>
</dbReference>
<dbReference type="SUPFAM" id="SSF82708">
    <property type="entry name" value="R3H domain"/>
    <property type="match status" value="1"/>
</dbReference>
<dbReference type="OMA" id="CILANEN"/>
<dbReference type="AlphaFoldDB" id="A0A226EZ38"/>
<dbReference type="SMART" id="SM00490">
    <property type="entry name" value="HELICc"/>
    <property type="match status" value="1"/>
</dbReference>
<dbReference type="InterPro" id="IPR036770">
    <property type="entry name" value="Ankyrin_rpt-contain_sf"/>
</dbReference>
<dbReference type="PANTHER" id="PTHR18934">
    <property type="entry name" value="ATP-DEPENDENT RNA HELICASE"/>
    <property type="match status" value="1"/>
</dbReference>
<dbReference type="Pfam" id="PF04408">
    <property type="entry name" value="WHD_HA2"/>
    <property type="match status" value="1"/>
</dbReference>
<dbReference type="OrthoDB" id="6103986at2759"/>
<name>A0A226EZ38_FOLCA</name>
<dbReference type="Gene3D" id="1.20.120.1080">
    <property type="match status" value="1"/>
</dbReference>
<dbReference type="SUPFAM" id="SSF48403">
    <property type="entry name" value="Ankyrin repeat"/>
    <property type="match status" value="1"/>
</dbReference>
<dbReference type="InterPro" id="IPR027417">
    <property type="entry name" value="P-loop_NTPase"/>
</dbReference>
<dbReference type="InterPro" id="IPR014001">
    <property type="entry name" value="Helicase_ATP-bd"/>
</dbReference>
<dbReference type="GO" id="GO:0004386">
    <property type="term" value="F:helicase activity"/>
    <property type="evidence" value="ECO:0007669"/>
    <property type="project" value="UniProtKB-KW"/>
</dbReference>
<feature type="domain" description="Helicase C-terminal" evidence="5">
    <location>
        <begin position="598"/>
        <end position="774"/>
    </location>
</feature>
<evidence type="ECO:0000313" key="7">
    <source>
        <dbReference type="Proteomes" id="UP000198287"/>
    </source>
</evidence>
<dbReference type="CDD" id="cd18791">
    <property type="entry name" value="SF2_C_RHA"/>
    <property type="match status" value="1"/>
</dbReference>
<dbReference type="InterPro" id="IPR001650">
    <property type="entry name" value="Helicase_C-like"/>
</dbReference>
<accession>A0A226EZ38</accession>
<dbReference type="Pfam" id="PF21010">
    <property type="entry name" value="HA2_C"/>
    <property type="match status" value="1"/>
</dbReference>
<dbReference type="PROSITE" id="PS51192">
    <property type="entry name" value="HELICASE_ATP_BIND_1"/>
    <property type="match status" value="1"/>
</dbReference>
<dbReference type="Pfam" id="PF00270">
    <property type="entry name" value="DEAD"/>
    <property type="match status" value="1"/>
</dbReference>
<organism evidence="6 7">
    <name type="scientific">Folsomia candida</name>
    <name type="common">Springtail</name>
    <dbReference type="NCBI Taxonomy" id="158441"/>
    <lineage>
        <taxon>Eukaryota</taxon>
        <taxon>Metazoa</taxon>
        <taxon>Ecdysozoa</taxon>
        <taxon>Arthropoda</taxon>
        <taxon>Hexapoda</taxon>
        <taxon>Collembola</taxon>
        <taxon>Entomobryomorpha</taxon>
        <taxon>Isotomoidea</taxon>
        <taxon>Isotomidae</taxon>
        <taxon>Proisotominae</taxon>
        <taxon>Folsomia</taxon>
    </lineage>
</organism>
<dbReference type="InterPro" id="IPR011545">
    <property type="entry name" value="DEAD/DEAH_box_helicase_dom"/>
</dbReference>
<dbReference type="STRING" id="158441.A0A226EZ38"/>
<keyword evidence="6" id="KW-0347">Helicase</keyword>
<dbReference type="EMBL" id="LNIX01000001">
    <property type="protein sequence ID" value="OXA62852.1"/>
    <property type="molecule type" value="Genomic_DNA"/>
</dbReference>
<dbReference type="GO" id="GO:0005524">
    <property type="term" value="F:ATP binding"/>
    <property type="evidence" value="ECO:0007669"/>
    <property type="project" value="UniProtKB-KW"/>
</dbReference>
<reference evidence="6 7" key="1">
    <citation type="submission" date="2015-12" db="EMBL/GenBank/DDBJ databases">
        <title>The genome of Folsomia candida.</title>
        <authorList>
            <person name="Faddeeva A."/>
            <person name="Derks M.F."/>
            <person name="Anvar Y."/>
            <person name="Smit S."/>
            <person name="Van Straalen N."/>
            <person name="Roelofs D."/>
        </authorList>
    </citation>
    <scope>NUCLEOTIDE SEQUENCE [LARGE SCALE GENOMIC DNA]</scope>
    <source>
        <strain evidence="6 7">VU population</strain>
        <tissue evidence="6">Whole body</tissue>
    </source>
</reference>
<dbReference type="SMART" id="SM00487">
    <property type="entry name" value="DEXDc"/>
    <property type="match status" value="1"/>
</dbReference>
<dbReference type="InterPro" id="IPR048333">
    <property type="entry name" value="HA2_WH"/>
</dbReference>
<dbReference type="CDD" id="cd17917">
    <property type="entry name" value="DEXHc_RHA-like"/>
    <property type="match status" value="1"/>
</dbReference>